<feature type="region of interest" description="Disordered" evidence="1">
    <location>
        <begin position="385"/>
        <end position="413"/>
    </location>
</feature>
<feature type="compositionally biased region" description="Basic and acidic residues" evidence="1">
    <location>
        <begin position="637"/>
        <end position="665"/>
    </location>
</feature>
<reference evidence="2" key="1">
    <citation type="journal article" date="2020" name="bioRxiv">
        <title>Comparative genomics of Chlamydomonas.</title>
        <authorList>
            <person name="Craig R.J."/>
            <person name="Hasan A.R."/>
            <person name="Ness R.W."/>
            <person name="Keightley P.D."/>
        </authorList>
    </citation>
    <scope>NUCLEOTIDE SEQUENCE</scope>
    <source>
        <strain evidence="2">SAG 7.73</strain>
    </source>
</reference>
<feature type="compositionally biased region" description="Basic and acidic residues" evidence="1">
    <location>
        <begin position="539"/>
        <end position="562"/>
    </location>
</feature>
<feature type="compositionally biased region" description="Polar residues" evidence="1">
    <location>
        <begin position="757"/>
        <end position="773"/>
    </location>
</feature>
<accession>A0A835T9D9</accession>
<feature type="compositionally biased region" description="Acidic residues" evidence="1">
    <location>
        <begin position="925"/>
        <end position="941"/>
    </location>
</feature>
<dbReference type="Proteomes" id="UP000650467">
    <property type="component" value="Unassembled WGS sequence"/>
</dbReference>
<feature type="compositionally biased region" description="Low complexity" evidence="1">
    <location>
        <begin position="430"/>
        <end position="439"/>
    </location>
</feature>
<protein>
    <submittedName>
        <fullName evidence="2">Uncharacterized protein</fullName>
    </submittedName>
</protein>
<feature type="region of interest" description="Disordered" evidence="1">
    <location>
        <begin position="20"/>
        <end position="78"/>
    </location>
</feature>
<name>A0A835T9D9_CHLIN</name>
<feature type="compositionally biased region" description="Basic and acidic residues" evidence="1">
    <location>
        <begin position="717"/>
        <end position="728"/>
    </location>
</feature>
<dbReference type="EMBL" id="JAEHOC010000013">
    <property type="protein sequence ID" value="KAG2436204.1"/>
    <property type="molecule type" value="Genomic_DNA"/>
</dbReference>
<feature type="compositionally biased region" description="Basic and acidic residues" evidence="1">
    <location>
        <begin position="736"/>
        <end position="749"/>
    </location>
</feature>
<proteinExistence type="predicted"/>
<feature type="compositionally biased region" description="Basic and acidic residues" evidence="1">
    <location>
        <begin position="673"/>
        <end position="687"/>
    </location>
</feature>
<organism evidence="2 3">
    <name type="scientific">Chlamydomonas incerta</name>
    <dbReference type="NCBI Taxonomy" id="51695"/>
    <lineage>
        <taxon>Eukaryota</taxon>
        <taxon>Viridiplantae</taxon>
        <taxon>Chlorophyta</taxon>
        <taxon>core chlorophytes</taxon>
        <taxon>Chlorophyceae</taxon>
        <taxon>CS clade</taxon>
        <taxon>Chlamydomonadales</taxon>
        <taxon>Chlamydomonadaceae</taxon>
        <taxon>Chlamydomonas</taxon>
    </lineage>
</organism>
<feature type="compositionally biased region" description="Low complexity" evidence="1">
    <location>
        <begin position="27"/>
        <end position="44"/>
    </location>
</feature>
<feature type="compositionally biased region" description="Low complexity" evidence="1">
    <location>
        <begin position="446"/>
        <end position="488"/>
    </location>
</feature>
<keyword evidence="3" id="KW-1185">Reference proteome</keyword>
<feature type="region of interest" description="Disordered" evidence="1">
    <location>
        <begin position="610"/>
        <end position="941"/>
    </location>
</feature>
<gene>
    <name evidence="2" type="ORF">HXX76_006516</name>
</gene>
<feature type="region of interest" description="Disordered" evidence="1">
    <location>
        <begin position="430"/>
        <end position="589"/>
    </location>
</feature>
<feature type="region of interest" description="Disordered" evidence="1">
    <location>
        <begin position="276"/>
        <end position="355"/>
    </location>
</feature>
<feature type="compositionally biased region" description="Low complexity" evidence="1">
    <location>
        <begin position="834"/>
        <end position="844"/>
    </location>
</feature>
<dbReference type="AlphaFoldDB" id="A0A835T9D9"/>
<comment type="caution">
    <text evidence="2">The sequence shown here is derived from an EMBL/GenBank/DDBJ whole genome shotgun (WGS) entry which is preliminary data.</text>
</comment>
<sequence>MGGCLSADVVVDHGKLEELRKQSSLAQRQGSVSSSRPSRRSSGGRPHRSHDGGGSDGEPGGRRLSPAGPSRVVLMDGDDDDGAAAAAAAAEEDVMYLIKKNGGSVTDANHNNNRYGSGAGGVGGSGGWVQVPPHNAEAEAAARLGLVAGGSSTGVGAQGHAGGVSPASARADIPACRALSHSSASGGGRAIHGSFSGGRYAGAAPDAALAARPVAGGSGSGAALERRRRCSVGEEAAGGAPATMFKATSSFSSRHRRGSNDPLGAALLIMRGAGGNPAYSDSRPRMGNNSASGGAAGNSMGGAAAQRPPRYSSLQQQPSLHGYGAAPDTARPERQPQSQRGEAGQGPRRTDVPVVRQLQRGGVGERQWQSFSAYGDAAAVRNAGARAPLSSNSQVPALGGGGGGSRRRESESDIEVAVNRPAGVHVGLAVGGLTPLSSDSEGEAEGSGTNAGAPSGSESGSSSAALRRSPLAPRAAALAGGASRNANSLPGAVQDGSNAPLELLDAAAVRAQRQRHAKGDPATGGAPASSERGQRPHGHLADEVWRTEDGEQSVRHRGDAGDARGGAGEGGEARRRTSSQLSDDDEEIAAIARAAANELAKNRSYRHTGDVFDEHEDESATDLIEPGSGSTHRVRRGSVEEQRRQRHVFSEREQRRTQRDRRDRQDEDEEAQEREREREGEEREPRRPVRHVIRPHANEAREEADGGGSFKSRNRRQSREEQRRREKEEAEEEEEWERRRQEERERAEAEVLEAVSRTASQRWQTARTLQPSRSILKKPLSVNRRASEAAGGGTDTEPGSSPGAVSDSHVASISLDGGALQRTGGKSRLAPGEAAAARASSYAAWDQDSSGHGPASGAAESTAVEALGGNTDSERGRSIEPGGGGSKRPRSLSKNVSFRGVDGDGGNQDETHRSKPAAKLLKPMEEEEEEEEEEVQEEQRP</sequence>
<evidence type="ECO:0000313" key="2">
    <source>
        <dbReference type="EMBL" id="KAG2436204.1"/>
    </source>
</evidence>
<evidence type="ECO:0000313" key="3">
    <source>
        <dbReference type="Proteomes" id="UP000650467"/>
    </source>
</evidence>
<dbReference type="OrthoDB" id="549128at2759"/>
<evidence type="ECO:0000256" key="1">
    <source>
        <dbReference type="SAM" id="MobiDB-lite"/>
    </source>
</evidence>